<evidence type="ECO:0000256" key="2">
    <source>
        <dbReference type="ARBA" id="ARBA00022692"/>
    </source>
</evidence>
<comment type="similarity">
    <text evidence="5">Belongs to the ThrE exporter (TC 2.A.79) family.</text>
</comment>
<dbReference type="PANTHER" id="PTHR31082:SF4">
    <property type="entry name" value="PHEROMONE-REGULATED MEMBRANE PROTEIN 10"/>
    <property type="match status" value="1"/>
</dbReference>
<sequence>MPQHAMDTDAFKDRINFVIELARHLHTAGTSVNRLEGALERVSQRLGLEVSIWSNPTGIMISFRDVVHGDPYTLTRLLRLRPGDTHLGRLADADHIAEQVMAGTLDIPGGLARLRAMDAGASAVHKLAVVACWGVASALVLSLFPRTGWADFAAAAMLGILVGALALYGERRPRLHDAVEAIAAFLATLLASFVASRLAPLSVQPVVISALIVLMPGMMLTNAINELADQQLASGSARFAGAMTVLMKLTFGSILASQLVALLGWDFLPNAGAAALPAGMSWWMLLPGAFALAVLFKANRRDLPVAMAAVLFGYGVMKACALVPALANGEIPTATFLAALAVTAVSNLFARVFNRPGGLIRVPGIILLVPGSLGFRTINIAFAQDATASIDLAFSLFAALIALVAGILFGNLLVPSRRNL</sequence>
<dbReference type="EMBL" id="BMFO01000001">
    <property type="protein sequence ID" value="GGF87465.1"/>
    <property type="molecule type" value="Genomic_DNA"/>
</dbReference>
<feature type="transmembrane region" description="Helical" evidence="6">
    <location>
        <begin position="181"/>
        <end position="200"/>
    </location>
</feature>
<comment type="subcellular location">
    <subcellularLocation>
        <location evidence="1">Membrane</location>
        <topology evidence="1">Multi-pass membrane protein</topology>
    </subcellularLocation>
</comment>
<evidence type="ECO:0000313" key="10">
    <source>
        <dbReference type="Proteomes" id="UP000632858"/>
    </source>
</evidence>
<feature type="transmembrane region" description="Helical" evidence="6">
    <location>
        <begin position="271"/>
        <end position="296"/>
    </location>
</feature>
<feature type="domain" description="Threonine/Serine exporter ThrE" evidence="8">
    <location>
        <begin position="289"/>
        <end position="410"/>
    </location>
</feature>
<accession>A0A917CGY6</accession>
<dbReference type="PANTHER" id="PTHR31082">
    <property type="entry name" value="PHEROMONE-REGULATED MEMBRANE PROTEIN 10"/>
    <property type="match status" value="1"/>
</dbReference>
<reference evidence="9" key="2">
    <citation type="submission" date="2020-09" db="EMBL/GenBank/DDBJ databases">
        <authorList>
            <person name="Sun Q."/>
            <person name="Zhou Y."/>
        </authorList>
    </citation>
    <scope>NUCLEOTIDE SEQUENCE</scope>
    <source>
        <strain evidence="9">CGMCC 1.12726</strain>
    </source>
</reference>
<evidence type="ECO:0000256" key="1">
    <source>
        <dbReference type="ARBA" id="ARBA00004141"/>
    </source>
</evidence>
<evidence type="ECO:0000259" key="7">
    <source>
        <dbReference type="Pfam" id="PF06738"/>
    </source>
</evidence>
<keyword evidence="10" id="KW-1185">Reference proteome</keyword>
<dbReference type="Proteomes" id="UP000632858">
    <property type="component" value="Unassembled WGS sequence"/>
</dbReference>
<feature type="transmembrane region" description="Helical" evidence="6">
    <location>
        <begin position="394"/>
        <end position="414"/>
    </location>
</feature>
<evidence type="ECO:0000256" key="5">
    <source>
        <dbReference type="ARBA" id="ARBA00034125"/>
    </source>
</evidence>
<evidence type="ECO:0000259" key="8">
    <source>
        <dbReference type="Pfam" id="PF12821"/>
    </source>
</evidence>
<evidence type="ECO:0000256" key="3">
    <source>
        <dbReference type="ARBA" id="ARBA00022989"/>
    </source>
</evidence>
<dbReference type="GO" id="GO:0016020">
    <property type="term" value="C:membrane"/>
    <property type="evidence" value="ECO:0007669"/>
    <property type="project" value="UniProtKB-SubCell"/>
</dbReference>
<dbReference type="AlphaFoldDB" id="A0A917CGY6"/>
<keyword evidence="4 6" id="KW-0472">Membrane</keyword>
<organism evidence="9 10">
    <name type="scientific">Arenimonas maotaiensis</name>
    <dbReference type="NCBI Taxonomy" id="1446479"/>
    <lineage>
        <taxon>Bacteria</taxon>
        <taxon>Pseudomonadati</taxon>
        <taxon>Pseudomonadota</taxon>
        <taxon>Gammaproteobacteria</taxon>
        <taxon>Lysobacterales</taxon>
        <taxon>Lysobacteraceae</taxon>
        <taxon>Arenimonas</taxon>
    </lineage>
</organism>
<evidence type="ECO:0000313" key="9">
    <source>
        <dbReference type="EMBL" id="GGF87465.1"/>
    </source>
</evidence>
<reference evidence="9" key="1">
    <citation type="journal article" date="2014" name="Int. J. Syst. Evol. Microbiol.">
        <title>Complete genome sequence of Corynebacterium casei LMG S-19264T (=DSM 44701T), isolated from a smear-ripened cheese.</title>
        <authorList>
            <consortium name="US DOE Joint Genome Institute (JGI-PGF)"/>
            <person name="Walter F."/>
            <person name="Albersmeier A."/>
            <person name="Kalinowski J."/>
            <person name="Ruckert C."/>
        </authorList>
    </citation>
    <scope>NUCLEOTIDE SEQUENCE</scope>
    <source>
        <strain evidence="9">CGMCC 1.12726</strain>
    </source>
</reference>
<feature type="transmembrane region" description="Helical" evidence="6">
    <location>
        <begin position="206"/>
        <end position="224"/>
    </location>
</feature>
<dbReference type="InterPro" id="IPR024528">
    <property type="entry name" value="ThrE_2"/>
</dbReference>
<name>A0A917CGY6_9GAMM</name>
<feature type="transmembrane region" description="Helical" evidence="6">
    <location>
        <begin position="123"/>
        <end position="144"/>
    </location>
</feature>
<feature type="domain" description="Threonine/serine exporter-like N-terminal" evidence="7">
    <location>
        <begin position="17"/>
        <end position="259"/>
    </location>
</feature>
<dbReference type="Pfam" id="PF12821">
    <property type="entry name" value="ThrE_2"/>
    <property type="match status" value="1"/>
</dbReference>
<comment type="caution">
    <text evidence="9">The sequence shown here is derived from an EMBL/GenBank/DDBJ whole genome shotgun (WGS) entry which is preliminary data.</text>
</comment>
<feature type="transmembrane region" description="Helical" evidence="6">
    <location>
        <begin position="150"/>
        <end position="169"/>
    </location>
</feature>
<keyword evidence="2 6" id="KW-0812">Transmembrane</keyword>
<dbReference type="InterPro" id="IPR051361">
    <property type="entry name" value="ThrE/Ser_Exporter"/>
</dbReference>
<protein>
    <submittedName>
        <fullName evidence="9">Membrane protein</fullName>
    </submittedName>
</protein>
<dbReference type="GO" id="GO:0022857">
    <property type="term" value="F:transmembrane transporter activity"/>
    <property type="evidence" value="ECO:0007669"/>
    <property type="project" value="InterPro"/>
</dbReference>
<keyword evidence="3 6" id="KW-1133">Transmembrane helix</keyword>
<feature type="transmembrane region" description="Helical" evidence="6">
    <location>
        <begin position="245"/>
        <end position="265"/>
    </location>
</feature>
<feature type="transmembrane region" description="Helical" evidence="6">
    <location>
        <begin position="331"/>
        <end position="350"/>
    </location>
</feature>
<feature type="transmembrane region" description="Helical" evidence="6">
    <location>
        <begin position="362"/>
        <end position="382"/>
    </location>
</feature>
<dbReference type="Pfam" id="PF06738">
    <property type="entry name" value="ThrE"/>
    <property type="match status" value="1"/>
</dbReference>
<feature type="transmembrane region" description="Helical" evidence="6">
    <location>
        <begin position="303"/>
        <end position="325"/>
    </location>
</feature>
<evidence type="ECO:0000256" key="6">
    <source>
        <dbReference type="SAM" id="Phobius"/>
    </source>
</evidence>
<evidence type="ECO:0000256" key="4">
    <source>
        <dbReference type="ARBA" id="ARBA00023136"/>
    </source>
</evidence>
<proteinExistence type="inferred from homology"/>
<dbReference type="InterPro" id="IPR010619">
    <property type="entry name" value="ThrE-like_N"/>
</dbReference>
<gene>
    <name evidence="9" type="ORF">GCM10010960_06750</name>
</gene>